<keyword evidence="2 4" id="KW-0813">Transport</keyword>
<dbReference type="CDD" id="cd01960">
    <property type="entry name" value="nsLTP1"/>
    <property type="match status" value="1"/>
</dbReference>
<dbReference type="SUPFAM" id="SSF47699">
    <property type="entry name" value="Bifunctional inhibitor/lipid-transfer protein/seed storage 2S albumin"/>
    <property type="match status" value="1"/>
</dbReference>
<proteinExistence type="inferred from homology"/>
<feature type="signal peptide" evidence="5">
    <location>
        <begin position="1"/>
        <end position="19"/>
    </location>
</feature>
<dbReference type="InterPro" id="IPR036312">
    <property type="entry name" value="Bifun_inhib/LTP/seed_sf"/>
</dbReference>
<feature type="chain" id="PRO_5045553069" description="Non-specific lipid-transfer protein" evidence="5">
    <location>
        <begin position="20"/>
        <end position="132"/>
    </location>
</feature>
<keyword evidence="5" id="KW-0732">Signal</keyword>
<keyword evidence="3 4" id="KW-0446">Lipid-binding</keyword>
<dbReference type="EMBL" id="JAYDYQ010002534">
    <property type="protein sequence ID" value="KAK4483527.1"/>
    <property type="molecule type" value="Genomic_DNA"/>
</dbReference>
<evidence type="ECO:0000313" key="8">
    <source>
        <dbReference type="Proteomes" id="UP001291926"/>
    </source>
</evidence>
<sequence length="132" mass="13613">MAHILQTLAILVLLSPTTTIGGAAAPSCATIESELSSCVAYIVDRMMESPSPTCCSGVKSIAGQVSSKQDAVAVCNCIKAVLVQLGNQVVPGRVSDLPKKCGVPINLPPIDKNYDCSKSASSLITLHQTGLT</sequence>
<reference evidence="7 8" key="1">
    <citation type="journal article" date="2023" name="bioRxiv">
        <title>Genome report: Whole genome sequence and annotation of Penstemon davidsonii.</title>
        <authorList>
            <person name="Ostevik K.L."/>
            <person name="Alabady M."/>
            <person name="Zhang M."/>
            <person name="Rausher M.D."/>
        </authorList>
    </citation>
    <scope>NUCLEOTIDE SEQUENCE [LARGE SCALE GENOMIC DNA]</scope>
    <source>
        <strain evidence="7">DNT005</strain>
        <tissue evidence="7">Whole leaf</tissue>
    </source>
</reference>
<comment type="similarity">
    <text evidence="1 4">Belongs to the plant LTP family.</text>
</comment>
<gene>
    <name evidence="7" type="ORF">RD792_010724</name>
</gene>
<accession>A0ABR0D2U7</accession>
<dbReference type="Proteomes" id="UP001291926">
    <property type="component" value="Unassembled WGS sequence"/>
</dbReference>
<feature type="domain" description="Bifunctional inhibitor/plant lipid transfer protein/seed storage helical" evidence="6">
    <location>
        <begin position="28"/>
        <end position="116"/>
    </location>
</feature>
<organism evidence="7 8">
    <name type="scientific">Penstemon davidsonii</name>
    <dbReference type="NCBI Taxonomy" id="160366"/>
    <lineage>
        <taxon>Eukaryota</taxon>
        <taxon>Viridiplantae</taxon>
        <taxon>Streptophyta</taxon>
        <taxon>Embryophyta</taxon>
        <taxon>Tracheophyta</taxon>
        <taxon>Spermatophyta</taxon>
        <taxon>Magnoliopsida</taxon>
        <taxon>eudicotyledons</taxon>
        <taxon>Gunneridae</taxon>
        <taxon>Pentapetalae</taxon>
        <taxon>asterids</taxon>
        <taxon>lamiids</taxon>
        <taxon>Lamiales</taxon>
        <taxon>Plantaginaceae</taxon>
        <taxon>Cheloneae</taxon>
        <taxon>Penstemon</taxon>
    </lineage>
</organism>
<evidence type="ECO:0000256" key="2">
    <source>
        <dbReference type="ARBA" id="ARBA00022448"/>
    </source>
</evidence>
<dbReference type="PRINTS" id="PR00382">
    <property type="entry name" value="LIPIDTRNSFER"/>
</dbReference>
<dbReference type="Gene3D" id="1.10.110.10">
    <property type="entry name" value="Plant lipid-transfer and hydrophobic proteins"/>
    <property type="match status" value="1"/>
</dbReference>
<dbReference type="SMART" id="SM00499">
    <property type="entry name" value="AAI"/>
    <property type="match status" value="1"/>
</dbReference>
<dbReference type="InterPro" id="IPR000528">
    <property type="entry name" value="Plant_nsLTP"/>
</dbReference>
<protein>
    <recommendedName>
        <fullName evidence="4">Non-specific lipid-transfer protein</fullName>
    </recommendedName>
</protein>
<evidence type="ECO:0000256" key="1">
    <source>
        <dbReference type="ARBA" id="ARBA00009748"/>
    </source>
</evidence>
<evidence type="ECO:0000256" key="4">
    <source>
        <dbReference type="RuleBase" id="RU000628"/>
    </source>
</evidence>
<evidence type="ECO:0000256" key="3">
    <source>
        <dbReference type="ARBA" id="ARBA00023121"/>
    </source>
</evidence>
<evidence type="ECO:0000256" key="5">
    <source>
        <dbReference type="SAM" id="SignalP"/>
    </source>
</evidence>
<dbReference type="InterPro" id="IPR016140">
    <property type="entry name" value="Bifunc_inhib/LTP/seed_store"/>
</dbReference>
<evidence type="ECO:0000259" key="6">
    <source>
        <dbReference type="SMART" id="SM00499"/>
    </source>
</evidence>
<name>A0ABR0D2U7_9LAMI</name>
<dbReference type="Pfam" id="PF00234">
    <property type="entry name" value="Tryp_alpha_amyl"/>
    <property type="match status" value="1"/>
</dbReference>
<comment type="caution">
    <text evidence="7">The sequence shown here is derived from an EMBL/GenBank/DDBJ whole genome shotgun (WGS) entry which is preliminary data.</text>
</comment>
<evidence type="ECO:0000313" key="7">
    <source>
        <dbReference type="EMBL" id="KAK4483527.1"/>
    </source>
</evidence>
<dbReference type="PANTHER" id="PTHR33076">
    <property type="entry name" value="NON-SPECIFIC LIPID-TRANSFER PROTEIN 2-RELATED"/>
    <property type="match status" value="1"/>
</dbReference>
<keyword evidence="8" id="KW-1185">Reference proteome</keyword>
<comment type="function">
    <text evidence="4">Plant non-specific lipid-transfer proteins transfer phospholipids as well as galactolipids across membranes. May play a role in wax or cutin deposition in the cell walls of expanding epidermal cells and certain secretory tissues.</text>
</comment>